<dbReference type="GO" id="GO:0003677">
    <property type="term" value="F:DNA binding"/>
    <property type="evidence" value="ECO:0007669"/>
    <property type="project" value="UniProtKB-UniRule"/>
</dbReference>
<evidence type="ECO:0000259" key="14">
    <source>
        <dbReference type="SMART" id="SM00278"/>
    </source>
</evidence>
<evidence type="ECO:0000256" key="2">
    <source>
        <dbReference type="ARBA" id="ARBA00022485"/>
    </source>
</evidence>
<keyword evidence="6 12" id="KW-0408">Iron</keyword>
<keyword evidence="2 12" id="KW-0004">4Fe-4S</keyword>
<evidence type="ECO:0000256" key="3">
    <source>
        <dbReference type="ARBA" id="ARBA00022723"/>
    </source>
</evidence>
<evidence type="ECO:0000256" key="8">
    <source>
        <dbReference type="ARBA" id="ARBA00023125"/>
    </source>
</evidence>
<evidence type="ECO:0000313" key="16">
    <source>
        <dbReference type="EMBL" id="QEZ69731.1"/>
    </source>
</evidence>
<dbReference type="RefSeq" id="WP_150886891.1">
    <property type="nucleotide sequence ID" value="NZ_CP032452.1"/>
</dbReference>
<dbReference type="Gene3D" id="1.10.1670.10">
    <property type="entry name" value="Helix-hairpin-Helix base-excision DNA repair enzymes (C-terminal)"/>
    <property type="match status" value="1"/>
</dbReference>
<dbReference type="CDD" id="cd00056">
    <property type="entry name" value="ENDO3c"/>
    <property type="match status" value="1"/>
</dbReference>
<dbReference type="Proteomes" id="UP000326961">
    <property type="component" value="Chromosome"/>
</dbReference>
<dbReference type="NCBIfam" id="TIGR01083">
    <property type="entry name" value="nth"/>
    <property type="match status" value="1"/>
</dbReference>
<keyword evidence="13" id="KW-0175">Coiled coil</keyword>
<gene>
    <name evidence="12 16" type="primary">nth</name>
    <name evidence="16" type="ORF">D4A35_12885</name>
</gene>
<feature type="binding site" evidence="12">
    <location>
        <position position="193"/>
    </location>
    <ligand>
        <name>[4Fe-4S] cluster</name>
        <dbReference type="ChEBI" id="CHEBI:49883"/>
    </ligand>
</feature>
<accession>A0A5P3XHA0</accession>
<feature type="binding site" evidence="12">
    <location>
        <position position="200"/>
    </location>
    <ligand>
        <name>[4Fe-4S] cluster</name>
        <dbReference type="ChEBI" id="CHEBI:49883"/>
    </ligand>
</feature>
<dbReference type="FunFam" id="1.10.1670.10:FF:000001">
    <property type="entry name" value="Endonuclease III"/>
    <property type="match status" value="1"/>
</dbReference>
<dbReference type="PANTHER" id="PTHR10359">
    <property type="entry name" value="A/G-SPECIFIC ADENINE GLYCOSYLASE/ENDONUCLEASE III"/>
    <property type="match status" value="1"/>
</dbReference>
<organism evidence="16 17">
    <name type="scientific">Paraclostridium bifermentans</name>
    <name type="common">Clostridium bifermentans</name>
    <dbReference type="NCBI Taxonomy" id="1490"/>
    <lineage>
        <taxon>Bacteria</taxon>
        <taxon>Bacillati</taxon>
        <taxon>Bacillota</taxon>
        <taxon>Clostridia</taxon>
        <taxon>Peptostreptococcales</taxon>
        <taxon>Peptostreptococcaceae</taxon>
        <taxon>Paraclostridium</taxon>
    </lineage>
</organism>
<feature type="coiled-coil region" evidence="13">
    <location>
        <begin position="2"/>
        <end position="29"/>
    </location>
</feature>
<dbReference type="GO" id="GO:0051539">
    <property type="term" value="F:4 iron, 4 sulfur cluster binding"/>
    <property type="evidence" value="ECO:0007669"/>
    <property type="project" value="UniProtKB-UniRule"/>
</dbReference>
<keyword evidence="10 12" id="KW-0456">Lyase</keyword>
<dbReference type="InterPro" id="IPR003651">
    <property type="entry name" value="Endonuclease3_FeS-loop_motif"/>
</dbReference>
<dbReference type="GO" id="GO:0046872">
    <property type="term" value="F:metal ion binding"/>
    <property type="evidence" value="ECO:0007669"/>
    <property type="project" value="UniProtKB-KW"/>
</dbReference>
<comment type="function">
    <text evidence="12">DNA repair enzyme that has both DNA N-glycosylase activity and AP-lyase activity. The DNA N-glycosylase activity releases various damaged pyrimidines from DNA by cleaving the N-glycosidic bond, leaving an AP (apurinic/apyrimidinic) site. The AP-lyase activity cleaves the phosphodiester bond 3' to the AP site by a beta-elimination, leaving a 3'-terminal unsaturated sugar and a product with a terminal 5'-phosphate.</text>
</comment>
<evidence type="ECO:0000256" key="10">
    <source>
        <dbReference type="ARBA" id="ARBA00023239"/>
    </source>
</evidence>
<dbReference type="GO" id="GO:0019104">
    <property type="term" value="F:DNA N-glycosylase activity"/>
    <property type="evidence" value="ECO:0007669"/>
    <property type="project" value="UniProtKB-UniRule"/>
</dbReference>
<evidence type="ECO:0000313" key="17">
    <source>
        <dbReference type="Proteomes" id="UP000326961"/>
    </source>
</evidence>
<evidence type="ECO:0000256" key="4">
    <source>
        <dbReference type="ARBA" id="ARBA00022763"/>
    </source>
</evidence>
<reference evidence="16 17" key="1">
    <citation type="submission" date="2018-09" db="EMBL/GenBank/DDBJ databases">
        <title>A clostridial neurotoxin that targets Anopheles mosquitoes.</title>
        <authorList>
            <person name="Contreras E."/>
            <person name="Masuyer G."/>
            <person name="Qureshi N."/>
            <person name="Chawla S."/>
            <person name="Lim H.L."/>
            <person name="Chen J."/>
            <person name="Stenmark P."/>
            <person name="Gill S."/>
        </authorList>
    </citation>
    <scope>NUCLEOTIDE SEQUENCE [LARGE SCALE GENOMIC DNA]</scope>
    <source>
        <strain evidence="16 17">Cbm</strain>
    </source>
</reference>
<dbReference type="GO" id="GO:0006285">
    <property type="term" value="P:base-excision repair, AP site formation"/>
    <property type="evidence" value="ECO:0007669"/>
    <property type="project" value="TreeGrafter"/>
</dbReference>
<dbReference type="PROSITE" id="PS01155">
    <property type="entry name" value="ENDONUCLEASE_III_2"/>
    <property type="match status" value="1"/>
</dbReference>
<dbReference type="SMART" id="SM00525">
    <property type="entry name" value="FES"/>
    <property type="match status" value="1"/>
</dbReference>
<dbReference type="FunFam" id="1.10.340.30:FF:000001">
    <property type="entry name" value="Endonuclease III"/>
    <property type="match status" value="1"/>
</dbReference>
<dbReference type="AlphaFoldDB" id="A0A5P3XHA0"/>
<evidence type="ECO:0000256" key="1">
    <source>
        <dbReference type="ARBA" id="ARBA00008343"/>
    </source>
</evidence>
<dbReference type="SUPFAM" id="SSF48150">
    <property type="entry name" value="DNA-glycosylase"/>
    <property type="match status" value="1"/>
</dbReference>
<protein>
    <recommendedName>
        <fullName evidence="12">Endonuclease III</fullName>
        <ecNumber evidence="12">4.2.99.18</ecNumber>
    </recommendedName>
    <alternativeName>
        <fullName evidence="12">DNA-(apurinic or apyrimidinic site) lyase</fullName>
    </alternativeName>
</protein>
<proteinExistence type="inferred from homology"/>
<dbReference type="EMBL" id="CP032452">
    <property type="protein sequence ID" value="QEZ69731.1"/>
    <property type="molecule type" value="Genomic_DNA"/>
</dbReference>
<dbReference type="InterPro" id="IPR000445">
    <property type="entry name" value="HhH_motif"/>
</dbReference>
<keyword evidence="16" id="KW-0255">Endonuclease</keyword>
<keyword evidence="7 12" id="KW-0411">Iron-sulfur</keyword>
<keyword evidence="5 12" id="KW-0378">Hydrolase</keyword>
<evidence type="ECO:0000256" key="7">
    <source>
        <dbReference type="ARBA" id="ARBA00023014"/>
    </source>
</evidence>
<dbReference type="InterPro" id="IPR004036">
    <property type="entry name" value="Endonuclease-III-like_CS2"/>
</dbReference>
<dbReference type="SMART" id="SM00278">
    <property type="entry name" value="HhH1"/>
    <property type="match status" value="1"/>
</dbReference>
<dbReference type="HAMAP" id="MF_00942">
    <property type="entry name" value="Nth"/>
    <property type="match status" value="1"/>
</dbReference>
<dbReference type="Pfam" id="PF10576">
    <property type="entry name" value="EndIII_4Fe-2S"/>
    <property type="match status" value="1"/>
</dbReference>
<keyword evidence="11 12" id="KW-0326">Glycosidase</keyword>
<feature type="domain" description="HhH-GPD" evidence="15">
    <location>
        <begin position="44"/>
        <end position="191"/>
    </location>
</feature>
<comment type="catalytic activity">
    <reaction evidence="12">
        <text>2'-deoxyribonucleotide-(2'-deoxyribose 5'-phosphate)-2'-deoxyribonucleotide-DNA = a 3'-end 2'-deoxyribonucleotide-(2,3-dehydro-2,3-deoxyribose 5'-phosphate)-DNA + a 5'-end 5'-phospho-2'-deoxyribonucleoside-DNA + H(+)</text>
        <dbReference type="Rhea" id="RHEA:66592"/>
        <dbReference type="Rhea" id="RHEA-COMP:13180"/>
        <dbReference type="Rhea" id="RHEA-COMP:16897"/>
        <dbReference type="Rhea" id="RHEA-COMP:17067"/>
        <dbReference type="ChEBI" id="CHEBI:15378"/>
        <dbReference type="ChEBI" id="CHEBI:136412"/>
        <dbReference type="ChEBI" id="CHEBI:157695"/>
        <dbReference type="ChEBI" id="CHEBI:167181"/>
        <dbReference type="EC" id="4.2.99.18"/>
    </reaction>
</comment>
<keyword evidence="8 12" id="KW-0238">DNA-binding</keyword>
<dbReference type="PANTHER" id="PTHR10359:SF18">
    <property type="entry name" value="ENDONUCLEASE III"/>
    <property type="match status" value="1"/>
</dbReference>
<keyword evidence="9 12" id="KW-0234">DNA repair</keyword>
<feature type="binding site" evidence="12">
    <location>
        <position position="203"/>
    </location>
    <ligand>
        <name>[4Fe-4S] cluster</name>
        <dbReference type="ChEBI" id="CHEBI:49883"/>
    </ligand>
</feature>
<keyword evidence="16" id="KW-0540">Nuclease</keyword>
<dbReference type="InterPro" id="IPR003583">
    <property type="entry name" value="Hlx-hairpin-Hlx_DNA-bd_motif"/>
</dbReference>
<evidence type="ECO:0000259" key="15">
    <source>
        <dbReference type="SMART" id="SM00478"/>
    </source>
</evidence>
<dbReference type="GO" id="GO:0140078">
    <property type="term" value="F:class I DNA-(apurinic or apyrimidinic site) endonuclease activity"/>
    <property type="evidence" value="ECO:0007669"/>
    <property type="project" value="UniProtKB-EC"/>
</dbReference>
<dbReference type="InterPro" id="IPR003265">
    <property type="entry name" value="HhH-GPD_domain"/>
</dbReference>
<name>A0A5P3XHA0_PARBF</name>
<dbReference type="InterPro" id="IPR011257">
    <property type="entry name" value="DNA_glycosylase"/>
</dbReference>
<evidence type="ECO:0000256" key="11">
    <source>
        <dbReference type="ARBA" id="ARBA00023295"/>
    </source>
</evidence>
<evidence type="ECO:0000256" key="5">
    <source>
        <dbReference type="ARBA" id="ARBA00022801"/>
    </source>
</evidence>
<evidence type="ECO:0000256" key="13">
    <source>
        <dbReference type="SAM" id="Coils"/>
    </source>
</evidence>
<comment type="similarity">
    <text evidence="1 12">Belongs to the Nth/MutY family.</text>
</comment>
<sequence length="217" mass="24749">MAKAKKKNRENIKKILDILEETYPNAECELNYTTPFELLIATILSAQCTDVRVNKVTSELFKKYNTAEEFAKLNTFEISEEIKSCGLYKSKAQKIKETSVLLCSNYGGQVPDNMEELTKLPGVGRKTANVVLSNAFGVDAIAVDTHVFRVSNRIGLVKTYTPEKTEFELMKVLPKKRWSKAHHLIIFHGRRICKARKPECNICPLVEYCDYYKEGND</sequence>
<comment type="cofactor">
    <cofactor evidence="12">
        <name>[4Fe-4S] cluster</name>
        <dbReference type="ChEBI" id="CHEBI:49883"/>
    </cofactor>
    <text evidence="12">Binds 1 [4Fe-4S] cluster.</text>
</comment>
<evidence type="ECO:0000256" key="12">
    <source>
        <dbReference type="HAMAP-Rule" id="MF_00942"/>
    </source>
</evidence>
<dbReference type="SMART" id="SM00478">
    <property type="entry name" value="ENDO3c"/>
    <property type="match status" value="1"/>
</dbReference>
<feature type="domain" description="Helix-hairpin-helix DNA-binding motif class 1" evidence="14">
    <location>
        <begin position="115"/>
        <end position="134"/>
    </location>
</feature>
<keyword evidence="4 12" id="KW-0227">DNA damage</keyword>
<dbReference type="InterPro" id="IPR005759">
    <property type="entry name" value="Nth"/>
</dbReference>
<dbReference type="Gene3D" id="1.10.340.30">
    <property type="entry name" value="Hypothetical protein, domain 2"/>
    <property type="match status" value="1"/>
</dbReference>
<dbReference type="Pfam" id="PF00730">
    <property type="entry name" value="HhH-GPD"/>
    <property type="match status" value="1"/>
</dbReference>
<evidence type="ECO:0000256" key="9">
    <source>
        <dbReference type="ARBA" id="ARBA00023204"/>
    </source>
</evidence>
<evidence type="ECO:0000256" key="6">
    <source>
        <dbReference type="ARBA" id="ARBA00023004"/>
    </source>
</evidence>
<feature type="binding site" evidence="12">
    <location>
        <position position="209"/>
    </location>
    <ligand>
        <name>[4Fe-4S] cluster</name>
        <dbReference type="ChEBI" id="CHEBI:49883"/>
    </ligand>
</feature>
<dbReference type="PIRSF" id="PIRSF001435">
    <property type="entry name" value="Nth"/>
    <property type="match status" value="1"/>
</dbReference>
<dbReference type="Pfam" id="PF00633">
    <property type="entry name" value="HHH"/>
    <property type="match status" value="1"/>
</dbReference>
<keyword evidence="3 12" id="KW-0479">Metal-binding</keyword>
<dbReference type="EC" id="4.2.99.18" evidence="12"/>
<dbReference type="InterPro" id="IPR023170">
    <property type="entry name" value="HhH_base_excis_C"/>
</dbReference>